<evidence type="ECO:0000313" key="3">
    <source>
        <dbReference type="Proteomes" id="UP001223520"/>
    </source>
</evidence>
<dbReference type="EMBL" id="CP124543">
    <property type="protein sequence ID" value="WGV24623.1"/>
    <property type="molecule type" value="Genomic_DNA"/>
</dbReference>
<proteinExistence type="predicted"/>
<keyword evidence="3" id="KW-1185">Reference proteome</keyword>
<dbReference type="AlphaFoldDB" id="A0AAJ6NQC4"/>
<dbReference type="Proteomes" id="UP001223520">
    <property type="component" value="Chromosome"/>
</dbReference>
<dbReference type="InterPro" id="IPR022000">
    <property type="entry name" value="Min27-like_integrase_DNA_bind"/>
</dbReference>
<dbReference type="RefSeq" id="WP_281481942.1">
    <property type="nucleotide sequence ID" value="NZ_CP124543.1"/>
</dbReference>
<dbReference type="KEGG" id="hbq:QI031_23060"/>
<evidence type="ECO:0000313" key="2">
    <source>
        <dbReference type="EMBL" id="WGV24623.1"/>
    </source>
</evidence>
<reference evidence="2 3" key="1">
    <citation type="journal article" date="2023" name="Limnol Oceanogr Lett">
        <title>Environmental adaptations by the intertidal Antarctic cyanobacterium Halotia branconii CENA392 as revealed using long-read genome sequencing.</title>
        <authorList>
            <person name="Dextro R.B."/>
            <person name="Delbaje E."/>
            <person name="Freitas P.N.N."/>
            <person name="Geraldes V."/>
            <person name="Pinto E."/>
            <person name="Long P.F."/>
            <person name="Fiore M.F."/>
        </authorList>
    </citation>
    <scope>NUCLEOTIDE SEQUENCE [LARGE SCALE GENOMIC DNA]</scope>
    <source>
        <strain evidence="2 3">CENA392</strain>
    </source>
</reference>
<evidence type="ECO:0000259" key="1">
    <source>
        <dbReference type="Pfam" id="PF12167"/>
    </source>
</evidence>
<accession>A0AAJ6NQC4</accession>
<feature type="domain" description="Min27-like integrase DNA-binding" evidence="1">
    <location>
        <begin position="14"/>
        <end position="86"/>
    </location>
</feature>
<organism evidence="2 3">
    <name type="scientific">Halotia branconii CENA392</name>
    <dbReference type="NCBI Taxonomy" id="1539056"/>
    <lineage>
        <taxon>Bacteria</taxon>
        <taxon>Bacillati</taxon>
        <taxon>Cyanobacteriota</taxon>
        <taxon>Cyanophyceae</taxon>
        <taxon>Nostocales</taxon>
        <taxon>Nodulariaceae</taxon>
        <taxon>Halotia</taxon>
    </lineage>
</organism>
<gene>
    <name evidence="2" type="ORF">QI031_23060</name>
</gene>
<protein>
    <submittedName>
        <fullName evidence="2">DUF3596 domain-containing protein</fullName>
    </submittedName>
</protein>
<sequence>MESQKSQSIAPRRSVQIKNSNGSLQLVFSHPIITPTGELKTKRFYLSTGQYDTPLGRHQASTLAAKIQRDIDYGEFDASLVKYKPAASLTTVTPITSVPPSATPQFDLGELWEKYTEFKKPQVSPSTYA</sequence>
<dbReference type="Pfam" id="PF12167">
    <property type="entry name" value="Arm-DNA-bind_2"/>
    <property type="match status" value="1"/>
</dbReference>
<name>A0AAJ6NQC4_9CYAN</name>